<evidence type="ECO:0000313" key="7">
    <source>
        <dbReference type="Proteomes" id="UP000215145"/>
    </source>
</evidence>
<dbReference type="Proteomes" id="UP000215145">
    <property type="component" value="Unassembled WGS sequence"/>
</dbReference>
<protein>
    <submittedName>
        <fullName evidence="6">Magnesium chelatase</fullName>
    </submittedName>
</protein>
<dbReference type="FunFam" id="3.40.50.300:FF:000640">
    <property type="entry name" value="MoxR family ATPase"/>
    <property type="match status" value="1"/>
</dbReference>
<dbReference type="InterPro" id="IPR041628">
    <property type="entry name" value="ChlI/MoxR_AAA_lid"/>
</dbReference>
<comment type="caution">
    <text evidence="6">The sequence shown here is derived from an EMBL/GenBank/DDBJ whole genome shotgun (WGS) entry which is preliminary data.</text>
</comment>
<evidence type="ECO:0000259" key="5">
    <source>
        <dbReference type="Pfam" id="PF17863"/>
    </source>
</evidence>
<name>A0A229P0J0_9BACL</name>
<dbReference type="PANTHER" id="PTHR42759">
    <property type="entry name" value="MOXR FAMILY PROTEIN"/>
    <property type="match status" value="1"/>
</dbReference>
<proteinExistence type="inferred from homology"/>
<feature type="domain" description="ChlI/MoxR AAA lid" evidence="5">
    <location>
        <begin position="234"/>
        <end position="305"/>
    </location>
</feature>
<dbReference type="InterPro" id="IPR027417">
    <property type="entry name" value="P-loop_NTPase"/>
</dbReference>
<dbReference type="AlphaFoldDB" id="A0A229P0J0"/>
<dbReference type="Pfam" id="PF07726">
    <property type="entry name" value="AAA_3"/>
    <property type="match status" value="1"/>
</dbReference>
<organism evidence="6 7">
    <name type="scientific">Paenibacillus herberti</name>
    <dbReference type="NCBI Taxonomy" id="1619309"/>
    <lineage>
        <taxon>Bacteria</taxon>
        <taxon>Bacillati</taxon>
        <taxon>Bacillota</taxon>
        <taxon>Bacilli</taxon>
        <taxon>Bacillales</taxon>
        <taxon>Paenibacillaceae</taxon>
        <taxon>Paenibacillus</taxon>
    </lineage>
</organism>
<evidence type="ECO:0000256" key="2">
    <source>
        <dbReference type="ARBA" id="ARBA00022840"/>
    </source>
</evidence>
<dbReference type="Pfam" id="PF17863">
    <property type="entry name" value="AAA_lid_2"/>
    <property type="match status" value="1"/>
</dbReference>
<evidence type="ECO:0000313" key="6">
    <source>
        <dbReference type="EMBL" id="OXM15504.1"/>
    </source>
</evidence>
<evidence type="ECO:0000256" key="3">
    <source>
        <dbReference type="ARBA" id="ARBA00061607"/>
    </source>
</evidence>
<keyword evidence="2" id="KW-0067">ATP-binding</keyword>
<dbReference type="SUPFAM" id="SSF52540">
    <property type="entry name" value="P-loop containing nucleoside triphosphate hydrolases"/>
    <property type="match status" value="1"/>
</dbReference>
<dbReference type="RefSeq" id="WP_089522600.1">
    <property type="nucleotide sequence ID" value="NZ_NMUQ01000001.1"/>
</dbReference>
<evidence type="ECO:0000256" key="1">
    <source>
        <dbReference type="ARBA" id="ARBA00022741"/>
    </source>
</evidence>
<accession>A0A229P0J0</accession>
<reference evidence="6 7" key="1">
    <citation type="submission" date="2017-07" db="EMBL/GenBank/DDBJ databases">
        <title>Paenibacillus herberti R33 genome sequencing and assembly.</title>
        <authorList>
            <person name="Su W."/>
        </authorList>
    </citation>
    <scope>NUCLEOTIDE SEQUENCE [LARGE SCALE GENOMIC DNA]</scope>
    <source>
        <strain evidence="6 7">R33</strain>
    </source>
</reference>
<keyword evidence="1" id="KW-0547">Nucleotide-binding</keyword>
<dbReference type="OrthoDB" id="9808397at2"/>
<dbReference type="InterPro" id="IPR011703">
    <property type="entry name" value="ATPase_AAA-3"/>
</dbReference>
<dbReference type="GO" id="GO:0005524">
    <property type="term" value="F:ATP binding"/>
    <property type="evidence" value="ECO:0007669"/>
    <property type="project" value="UniProtKB-KW"/>
</dbReference>
<dbReference type="Gene3D" id="1.10.8.80">
    <property type="entry name" value="Magnesium chelatase subunit I, C-Terminal domain"/>
    <property type="match status" value="1"/>
</dbReference>
<dbReference type="EMBL" id="NMUQ01000001">
    <property type="protein sequence ID" value="OXM15504.1"/>
    <property type="molecule type" value="Genomic_DNA"/>
</dbReference>
<evidence type="ECO:0000259" key="4">
    <source>
        <dbReference type="Pfam" id="PF07726"/>
    </source>
</evidence>
<dbReference type="Gene3D" id="3.40.50.300">
    <property type="entry name" value="P-loop containing nucleotide triphosphate hydrolases"/>
    <property type="match status" value="1"/>
</dbReference>
<comment type="similarity">
    <text evidence="3">Belongs to the MoxR family.</text>
</comment>
<feature type="domain" description="ATPase AAA-3" evidence="4">
    <location>
        <begin position="41"/>
        <end position="171"/>
    </location>
</feature>
<dbReference type="PIRSF" id="PIRSF002849">
    <property type="entry name" value="AAA_ATPase_chaperone_MoxR_prd"/>
    <property type="match status" value="1"/>
</dbReference>
<keyword evidence="7" id="KW-1185">Reference proteome</keyword>
<gene>
    <name evidence="6" type="ORF">CGZ75_01840</name>
</gene>
<dbReference type="InterPro" id="IPR050764">
    <property type="entry name" value="CbbQ/NirQ/NorQ/GpvN"/>
</dbReference>
<sequence>MEVYAPDQQLCSAIRSNLQSVILGKEREIELVLIALLAGGHLLLEDVPGTGKTQLVKALARSIGGDFRRIQCNPDLLPTDITGLTIYHPREEQFIFRPGPIMSHLVLADEINRATTKTQSALLEAMEESSVTVDGETYALPSPFILIATQNPIEFEGTYLLPEAQMDRFMMKLSLGYPGEADERRMVMARESGHPSDALTQVASIEEIIALQQQVERVHADEAVGDYLVRIVRGTREHEGVQLGASPRASVALMRAAKARALMEQREYIIPDDVKQLAPHVLSHRLMLQPSSRLRGVRAETVIQDVIERTKAPVRLER</sequence>
<dbReference type="GO" id="GO:0016887">
    <property type="term" value="F:ATP hydrolysis activity"/>
    <property type="evidence" value="ECO:0007669"/>
    <property type="project" value="InterPro"/>
</dbReference>
<dbReference type="PANTHER" id="PTHR42759:SF5">
    <property type="entry name" value="METHANOL DEHYDROGENASE REGULATOR"/>
    <property type="match status" value="1"/>
</dbReference>